<dbReference type="STRING" id="765915.A0A1Y2HAT7"/>
<keyword evidence="6" id="KW-0406">Ion transport</keyword>
<evidence type="ECO:0000256" key="10">
    <source>
        <dbReference type="SAM" id="MobiDB-lite"/>
    </source>
</evidence>
<reference evidence="12 13" key="1">
    <citation type="submission" date="2016-07" db="EMBL/GenBank/DDBJ databases">
        <title>Pervasive Adenine N6-methylation of Active Genes in Fungi.</title>
        <authorList>
            <consortium name="DOE Joint Genome Institute"/>
            <person name="Mondo S.J."/>
            <person name="Dannebaum R.O."/>
            <person name="Kuo R.C."/>
            <person name="Labutti K."/>
            <person name="Haridas S."/>
            <person name="Kuo A."/>
            <person name="Salamov A."/>
            <person name="Ahrendt S.R."/>
            <person name="Lipzen A."/>
            <person name="Sullivan W."/>
            <person name="Andreopoulos W.B."/>
            <person name="Clum A."/>
            <person name="Lindquist E."/>
            <person name="Daum C."/>
            <person name="Ramamoorthy G.K."/>
            <person name="Gryganskyi A."/>
            <person name="Culley D."/>
            <person name="Magnuson J.K."/>
            <person name="James T.Y."/>
            <person name="O'Malley M.A."/>
            <person name="Stajich J.E."/>
            <person name="Spatafora J.W."/>
            <person name="Visel A."/>
            <person name="Grigoriev I.V."/>
        </authorList>
    </citation>
    <scope>NUCLEOTIDE SEQUENCE [LARGE SCALE GENOMIC DNA]</scope>
    <source>
        <strain evidence="12 13">PL171</strain>
    </source>
</reference>
<evidence type="ECO:0000256" key="2">
    <source>
        <dbReference type="ARBA" id="ARBA00009848"/>
    </source>
</evidence>
<organism evidence="12 13">
    <name type="scientific">Catenaria anguillulae PL171</name>
    <dbReference type="NCBI Taxonomy" id="765915"/>
    <lineage>
        <taxon>Eukaryota</taxon>
        <taxon>Fungi</taxon>
        <taxon>Fungi incertae sedis</taxon>
        <taxon>Blastocladiomycota</taxon>
        <taxon>Blastocladiomycetes</taxon>
        <taxon>Blastocladiales</taxon>
        <taxon>Catenariaceae</taxon>
        <taxon>Catenaria</taxon>
    </lineage>
</organism>
<feature type="transmembrane region" description="Helical" evidence="11">
    <location>
        <begin position="459"/>
        <end position="486"/>
    </location>
</feature>
<keyword evidence="9" id="KW-0407">Ion channel</keyword>
<keyword evidence="3" id="KW-0813">Transport</keyword>
<proteinExistence type="inferred from homology"/>
<keyword evidence="5 11" id="KW-1133">Transmembrane helix</keyword>
<protein>
    <submittedName>
        <fullName evidence="12">Uncharacterized protein</fullName>
    </submittedName>
</protein>
<gene>
    <name evidence="12" type="ORF">BCR44DRAFT_1443346</name>
</gene>
<accession>A0A1Y2HAT7</accession>
<evidence type="ECO:0000256" key="9">
    <source>
        <dbReference type="ARBA" id="ARBA00023303"/>
    </source>
</evidence>
<dbReference type="Proteomes" id="UP000193411">
    <property type="component" value="Unassembled WGS sequence"/>
</dbReference>
<evidence type="ECO:0000256" key="8">
    <source>
        <dbReference type="ARBA" id="ARBA00023286"/>
    </source>
</evidence>
<evidence type="ECO:0000256" key="1">
    <source>
        <dbReference type="ARBA" id="ARBA00004308"/>
    </source>
</evidence>
<keyword evidence="8" id="KW-1071">Ligand-gated ion channel</keyword>
<dbReference type="PANTHER" id="PTHR10125">
    <property type="entry name" value="P2X PURINOCEPTOR"/>
    <property type="match status" value="1"/>
</dbReference>
<dbReference type="AlphaFoldDB" id="A0A1Y2HAT7"/>
<evidence type="ECO:0000256" key="5">
    <source>
        <dbReference type="ARBA" id="ARBA00022989"/>
    </source>
</evidence>
<evidence type="ECO:0000313" key="12">
    <source>
        <dbReference type="EMBL" id="ORZ31031.1"/>
    </source>
</evidence>
<feature type="region of interest" description="Disordered" evidence="10">
    <location>
        <begin position="7"/>
        <end position="28"/>
    </location>
</feature>
<keyword evidence="7 11" id="KW-0472">Membrane</keyword>
<dbReference type="GO" id="GO:0012505">
    <property type="term" value="C:endomembrane system"/>
    <property type="evidence" value="ECO:0007669"/>
    <property type="project" value="UniProtKB-SubCell"/>
</dbReference>
<dbReference type="EMBL" id="MCFL01000069">
    <property type="protein sequence ID" value="ORZ31031.1"/>
    <property type="molecule type" value="Genomic_DNA"/>
</dbReference>
<feature type="region of interest" description="Disordered" evidence="10">
    <location>
        <begin position="510"/>
        <end position="561"/>
    </location>
</feature>
<evidence type="ECO:0000256" key="7">
    <source>
        <dbReference type="ARBA" id="ARBA00023136"/>
    </source>
</evidence>
<comment type="similarity">
    <text evidence="2">Belongs to the P2X receptor family.</text>
</comment>
<evidence type="ECO:0000256" key="4">
    <source>
        <dbReference type="ARBA" id="ARBA00022692"/>
    </source>
</evidence>
<dbReference type="GO" id="GO:0007165">
    <property type="term" value="P:signal transduction"/>
    <property type="evidence" value="ECO:0007669"/>
    <property type="project" value="UniProtKB-ARBA"/>
</dbReference>
<sequence>MKVYERAASSRRNLMHSVTTSRSRHPLRNPSWPASARFVGLGHIYLGVRSLEVPSLIDLAPGVLHLVRASVQPVASILQLSIPSERDCRPSCAAFPGQVAGMVFFGKSGGSSRGSLRSGSGSGSGRSHGRSWIAIDWDDVLAYKTFKTVKVRDRRLGGLHLFFSTCILVYIIYTIIDKQLYLATENVTGGAVRTTIKPPASLATPPYCTNGTRCMYLSSSQVTPDSEEGTIFVATRISLTNATGIPPDCNPFAPVDTRCQPQFPKAQEVDYYAADVENFTIMVEHTVRGFATSISLRNGDLEGTLLDTDNRVMRVYTPTGTSTAVASEIVDRHVGMDQKQLVRRPEKVPGDVFSVADLLRAANVSSLDLPSSSPSAEVGESMRHAGIVLIVMIDYANVPTRPKELRYTYRVSMIPGAEAKTLENRFIPVGTSGSSTVAMQQWNRHGIRIKFVQTGKLGYFQLIALLTNLVASFALFRLAVIIVEFAMLQLLPEKERYATYKFEVTEDFQMSREPSPARGGTQCPTPAAGRRRHMGTSGSSTVAMSERSDSGSSRRESSREGEPILAGAAYAAVMAGGTVSGGMRGGADSGLLV</sequence>
<dbReference type="OrthoDB" id="494673at2759"/>
<evidence type="ECO:0000256" key="11">
    <source>
        <dbReference type="SAM" id="Phobius"/>
    </source>
</evidence>
<dbReference type="GO" id="GO:0016020">
    <property type="term" value="C:membrane"/>
    <property type="evidence" value="ECO:0007669"/>
    <property type="project" value="TreeGrafter"/>
</dbReference>
<keyword evidence="13" id="KW-1185">Reference proteome</keyword>
<dbReference type="PANTHER" id="PTHR10125:SF31">
    <property type="entry name" value="P2X RECEPTOR E"/>
    <property type="match status" value="1"/>
</dbReference>
<feature type="compositionally biased region" description="Basic and acidic residues" evidence="10">
    <location>
        <begin position="546"/>
        <end position="561"/>
    </location>
</feature>
<keyword evidence="4 11" id="KW-0812">Transmembrane</keyword>
<name>A0A1Y2HAT7_9FUNG</name>
<dbReference type="Pfam" id="PF00864">
    <property type="entry name" value="P2X_receptor"/>
    <property type="match status" value="2"/>
</dbReference>
<dbReference type="GO" id="GO:0015267">
    <property type="term" value="F:channel activity"/>
    <property type="evidence" value="ECO:0007669"/>
    <property type="project" value="UniProtKB-ARBA"/>
</dbReference>
<comment type="caution">
    <text evidence="12">The sequence shown here is derived from an EMBL/GenBank/DDBJ whole genome shotgun (WGS) entry which is preliminary data.</text>
</comment>
<evidence type="ECO:0000256" key="3">
    <source>
        <dbReference type="ARBA" id="ARBA00022448"/>
    </source>
</evidence>
<comment type="subcellular location">
    <subcellularLocation>
        <location evidence="1">Endomembrane system</location>
    </subcellularLocation>
</comment>
<evidence type="ECO:0000313" key="13">
    <source>
        <dbReference type="Proteomes" id="UP000193411"/>
    </source>
</evidence>
<dbReference type="Gene3D" id="1.10.287.940">
    <property type="entry name" value="atp-gated p2x4 ion channel"/>
    <property type="match status" value="1"/>
</dbReference>
<dbReference type="InterPro" id="IPR059116">
    <property type="entry name" value="P2X_receptor"/>
</dbReference>
<feature type="transmembrane region" description="Helical" evidence="11">
    <location>
        <begin position="156"/>
        <end position="176"/>
    </location>
</feature>
<evidence type="ECO:0000256" key="6">
    <source>
        <dbReference type="ARBA" id="ARBA00023065"/>
    </source>
</evidence>
<dbReference type="GO" id="GO:0070588">
    <property type="term" value="P:calcium ion transmembrane transport"/>
    <property type="evidence" value="ECO:0007669"/>
    <property type="project" value="TreeGrafter"/>
</dbReference>
<feature type="compositionally biased region" description="Polar residues" evidence="10">
    <location>
        <begin position="10"/>
        <end position="21"/>
    </location>
</feature>